<dbReference type="AlphaFoldDB" id="A0A8R1E7T6"/>
<accession>A0A8R1E7T6</accession>
<keyword evidence="3" id="KW-1185">Reference proteome</keyword>
<sequence>MDKNRFSSLRRSIRSIWLKSFDDTSSTLVNRVRVFDNLRLTKQNFVKIMICVPTDVVDYRFSTVLEAIDVTRLEIPGLTFTKNDHEAKRMLKQGTVDIVVNFNELIETGKRIRYSINSRIGDLNVDYCVNCDYERKRAWGNAIEAQHATNRFLYWVIKGRGRPDKTPHWQLSHMFVEDVDIELPKRQTDFFLIFFILLPLCSRLIDSWNDDRESGFYKMFFELGARRYQYLFAKYQFWYAIVLFTTLFVFGVNYAFVRQILLGLAMGSTALFLQ</sequence>
<organism evidence="2 3">
    <name type="scientific">Caenorhabditis japonica</name>
    <dbReference type="NCBI Taxonomy" id="281687"/>
    <lineage>
        <taxon>Eukaryota</taxon>
        <taxon>Metazoa</taxon>
        <taxon>Ecdysozoa</taxon>
        <taxon>Nematoda</taxon>
        <taxon>Chromadorea</taxon>
        <taxon>Rhabditida</taxon>
        <taxon>Rhabditina</taxon>
        <taxon>Rhabditomorpha</taxon>
        <taxon>Rhabditoidea</taxon>
        <taxon>Rhabditidae</taxon>
        <taxon>Peloderinae</taxon>
        <taxon>Caenorhabditis</taxon>
    </lineage>
</organism>
<name>A0A8R1E7T6_CAEJA</name>
<reference evidence="3" key="1">
    <citation type="submission" date="2010-08" db="EMBL/GenBank/DDBJ databases">
        <authorList>
            <consortium name="Caenorhabditis japonica Sequencing Consortium"/>
            <person name="Wilson R.K."/>
        </authorList>
    </citation>
    <scope>NUCLEOTIDE SEQUENCE [LARGE SCALE GENOMIC DNA]</scope>
    <source>
        <strain evidence="3">DF5081</strain>
    </source>
</reference>
<evidence type="ECO:0000256" key="1">
    <source>
        <dbReference type="SAM" id="Phobius"/>
    </source>
</evidence>
<reference evidence="2" key="2">
    <citation type="submission" date="2022-06" db="UniProtKB">
        <authorList>
            <consortium name="EnsemblMetazoa"/>
        </authorList>
    </citation>
    <scope>IDENTIFICATION</scope>
    <source>
        <strain evidence="2">DF5081</strain>
    </source>
</reference>
<protein>
    <submittedName>
        <fullName evidence="2">Uncharacterized protein</fullName>
    </submittedName>
</protein>
<evidence type="ECO:0000313" key="3">
    <source>
        <dbReference type="Proteomes" id="UP000005237"/>
    </source>
</evidence>
<dbReference type="Proteomes" id="UP000005237">
    <property type="component" value="Unassembled WGS sequence"/>
</dbReference>
<proteinExistence type="predicted"/>
<feature type="transmembrane region" description="Helical" evidence="1">
    <location>
        <begin position="237"/>
        <end position="257"/>
    </location>
</feature>
<keyword evidence="1" id="KW-0812">Transmembrane</keyword>
<evidence type="ECO:0000313" key="2">
    <source>
        <dbReference type="EnsemblMetazoa" id="CJA26220a.1"/>
    </source>
</evidence>
<keyword evidence="1" id="KW-0472">Membrane</keyword>
<keyword evidence="1" id="KW-1133">Transmembrane helix</keyword>
<dbReference type="EnsemblMetazoa" id="CJA26220a.1">
    <property type="protein sequence ID" value="CJA26220a.1"/>
    <property type="gene ID" value="WBGene00181792"/>
</dbReference>